<protein>
    <submittedName>
        <fullName evidence="1">Uncharacterized protein</fullName>
    </submittedName>
</protein>
<proteinExistence type="predicted"/>
<dbReference type="STRING" id="80852.AWOD_I_0961"/>
<dbReference type="PATRIC" id="fig|80852.17.peg.975"/>
<reference evidence="2" key="1">
    <citation type="submission" date="2014-09" db="EMBL/GenBank/DDBJ databases">
        <authorList>
            <person name="Hjerde E."/>
        </authorList>
    </citation>
    <scope>NUCLEOTIDE SEQUENCE [LARGE SCALE GENOMIC DNA]</scope>
    <source>
        <strain evidence="2">06/09/139</strain>
    </source>
</reference>
<evidence type="ECO:0000313" key="2">
    <source>
        <dbReference type="Proteomes" id="UP000032427"/>
    </source>
</evidence>
<dbReference type="Proteomes" id="UP000032427">
    <property type="component" value="Chromosome 1"/>
</dbReference>
<dbReference type="GeneID" id="28540529"/>
<dbReference type="KEGG" id="awd:AWOD_I_0961"/>
<sequence length="156" mass="17540">MCKKKVLRSQSVTKLSANFQQVKCTAKKKTVVTSTLDTTKKYDLDRILLDINAGTLTPQSKSYNTLPFENFAKYFWSFEYSATELKACISQANLNLDLVLLHSKQKVMTKPLIIENTAQQVAILDGVHRILGFIVAGAQSFSGDMLTEEQLKPYEI</sequence>
<keyword evidence="2" id="KW-1185">Reference proteome</keyword>
<gene>
    <name evidence="1" type="ORF">AWOD_I_0961</name>
</gene>
<dbReference type="HOGENOM" id="CLU_1682940_0_0_6"/>
<name>A0A090KHI8_9GAMM</name>
<dbReference type="AlphaFoldDB" id="A0A090KHI8"/>
<dbReference type="EMBL" id="LN554846">
    <property type="protein sequence ID" value="CED71054.1"/>
    <property type="molecule type" value="Genomic_DNA"/>
</dbReference>
<evidence type="ECO:0000313" key="1">
    <source>
        <dbReference type="EMBL" id="CED71054.1"/>
    </source>
</evidence>
<accession>A0A090KHI8</accession>
<organism evidence="1 2">
    <name type="scientific">Aliivibrio wodanis</name>
    <dbReference type="NCBI Taxonomy" id="80852"/>
    <lineage>
        <taxon>Bacteria</taxon>
        <taxon>Pseudomonadati</taxon>
        <taxon>Pseudomonadota</taxon>
        <taxon>Gammaproteobacteria</taxon>
        <taxon>Vibrionales</taxon>
        <taxon>Vibrionaceae</taxon>
        <taxon>Aliivibrio</taxon>
    </lineage>
</organism>